<sequence>MKRKDNVQYHPLIQLHPSFVFIIYYQRNPSIRIHFRLTVCIEEEAGGPDERPYKRVKKFSVNGTILLEEYESYFVLDQAEDNKPFLKHIDNNGFVSYHAPRASGKSTRMLQLVKQLENGVHMIDGFKKFECF</sequence>
<accession>A0A433Q1E2</accession>
<protein>
    <submittedName>
        <fullName evidence="1">Uncharacterized protein</fullName>
    </submittedName>
</protein>
<keyword evidence="2" id="KW-1185">Reference proteome</keyword>
<gene>
    <name evidence="1" type="ORF">BC938DRAFT_474880</name>
</gene>
<dbReference type="Proteomes" id="UP000274822">
    <property type="component" value="Unassembled WGS sequence"/>
</dbReference>
<proteinExistence type="predicted"/>
<dbReference type="EMBL" id="RBNJ01019193">
    <property type="protein sequence ID" value="RUS23610.1"/>
    <property type="molecule type" value="Genomic_DNA"/>
</dbReference>
<dbReference type="AlphaFoldDB" id="A0A433Q1E2"/>
<name>A0A433Q1E2_9FUNG</name>
<reference evidence="1 2" key="1">
    <citation type="journal article" date="2018" name="New Phytol.">
        <title>Phylogenomics of Endogonaceae and evolution of mycorrhizas within Mucoromycota.</title>
        <authorList>
            <person name="Chang Y."/>
            <person name="Desiro A."/>
            <person name="Na H."/>
            <person name="Sandor L."/>
            <person name="Lipzen A."/>
            <person name="Clum A."/>
            <person name="Barry K."/>
            <person name="Grigoriev I.V."/>
            <person name="Martin F.M."/>
            <person name="Stajich J.E."/>
            <person name="Smith M.E."/>
            <person name="Bonito G."/>
            <person name="Spatafora J.W."/>
        </authorList>
    </citation>
    <scope>NUCLEOTIDE SEQUENCE [LARGE SCALE GENOMIC DNA]</scope>
    <source>
        <strain evidence="1 2">AD002</strain>
    </source>
</reference>
<evidence type="ECO:0000313" key="1">
    <source>
        <dbReference type="EMBL" id="RUS23610.1"/>
    </source>
</evidence>
<evidence type="ECO:0000313" key="2">
    <source>
        <dbReference type="Proteomes" id="UP000274822"/>
    </source>
</evidence>
<organism evidence="1 2">
    <name type="scientific">Jimgerdemannia flammicorona</name>
    <dbReference type="NCBI Taxonomy" id="994334"/>
    <lineage>
        <taxon>Eukaryota</taxon>
        <taxon>Fungi</taxon>
        <taxon>Fungi incertae sedis</taxon>
        <taxon>Mucoromycota</taxon>
        <taxon>Mucoromycotina</taxon>
        <taxon>Endogonomycetes</taxon>
        <taxon>Endogonales</taxon>
        <taxon>Endogonaceae</taxon>
        <taxon>Jimgerdemannia</taxon>
    </lineage>
</organism>
<comment type="caution">
    <text evidence="1">The sequence shown here is derived from an EMBL/GenBank/DDBJ whole genome shotgun (WGS) entry which is preliminary data.</text>
</comment>